<protein>
    <recommendedName>
        <fullName evidence="1">Protein kinase domain-containing protein</fullName>
    </recommendedName>
</protein>
<dbReference type="Gene3D" id="1.10.510.10">
    <property type="entry name" value="Transferase(Phosphotransferase) domain 1"/>
    <property type="match status" value="1"/>
</dbReference>
<accession>A0A8J3Q550</accession>
<reference evidence="2" key="1">
    <citation type="submission" date="2021-01" db="EMBL/GenBank/DDBJ databases">
        <title>Whole genome shotgun sequence of Rhizocola hellebori NBRC 109834.</title>
        <authorList>
            <person name="Komaki H."/>
            <person name="Tamura T."/>
        </authorList>
    </citation>
    <scope>NUCLEOTIDE SEQUENCE</scope>
    <source>
        <strain evidence="2">NBRC 109834</strain>
    </source>
</reference>
<keyword evidence="3" id="KW-1185">Reference proteome</keyword>
<dbReference type="PROSITE" id="PS50011">
    <property type="entry name" value="PROTEIN_KINASE_DOM"/>
    <property type="match status" value="1"/>
</dbReference>
<dbReference type="GO" id="GO:0004672">
    <property type="term" value="F:protein kinase activity"/>
    <property type="evidence" value="ECO:0007669"/>
    <property type="project" value="InterPro"/>
</dbReference>
<dbReference type="Proteomes" id="UP000612899">
    <property type="component" value="Unassembled WGS sequence"/>
</dbReference>
<feature type="domain" description="Protein kinase" evidence="1">
    <location>
        <begin position="58"/>
        <end position="307"/>
    </location>
</feature>
<organism evidence="2 3">
    <name type="scientific">Rhizocola hellebori</name>
    <dbReference type="NCBI Taxonomy" id="1392758"/>
    <lineage>
        <taxon>Bacteria</taxon>
        <taxon>Bacillati</taxon>
        <taxon>Actinomycetota</taxon>
        <taxon>Actinomycetes</taxon>
        <taxon>Micromonosporales</taxon>
        <taxon>Micromonosporaceae</taxon>
        <taxon>Rhizocola</taxon>
    </lineage>
</organism>
<dbReference type="AlphaFoldDB" id="A0A8J3Q550"/>
<dbReference type="EMBL" id="BONY01000011">
    <property type="protein sequence ID" value="GIH04173.1"/>
    <property type="molecule type" value="Genomic_DNA"/>
</dbReference>
<proteinExistence type="predicted"/>
<name>A0A8J3Q550_9ACTN</name>
<evidence type="ECO:0000259" key="1">
    <source>
        <dbReference type="PROSITE" id="PS50011"/>
    </source>
</evidence>
<gene>
    <name evidence="2" type="ORF">Rhe02_22400</name>
</gene>
<evidence type="ECO:0000313" key="3">
    <source>
        <dbReference type="Proteomes" id="UP000612899"/>
    </source>
</evidence>
<dbReference type="InterPro" id="IPR000719">
    <property type="entry name" value="Prot_kinase_dom"/>
</dbReference>
<evidence type="ECO:0000313" key="2">
    <source>
        <dbReference type="EMBL" id="GIH04173.1"/>
    </source>
</evidence>
<dbReference type="InterPro" id="IPR011009">
    <property type="entry name" value="Kinase-like_dom_sf"/>
</dbReference>
<sequence length="307" mass="34402">MEQVNAARSAQDLFGGTDAGHRYRTMAKLLHPDTAPAGQLRLAREAFARLALLWEQYRRGERKLYEGDIAHLYSADGGAALRKMPRRARDNDLMQREAQALSALERHGEDRHRAYAPLLLNSFRQRDPDTGVQRVVNVLQHLPGFVSLALVARCYPQGVPARDAAWMWRRLLVALGYAHRAGVVHGAVVPEHVLIHPGEHGLALVDWCYSTRGDEPIPAMVGGRLDLYPPEVAQRRVAGPGTDIYLAAKCMSWLMGAHTPGALRRFVKGCTIPYAKARPQDAWRLLAELDDLLHQLYGKRTFRPFTL</sequence>
<dbReference type="SUPFAM" id="SSF56112">
    <property type="entry name" value="Protein kinase-like (PK-like)"/>
    <property type="match status" value="1"/>
</dbReference>
<dbReference type="GO" id="GO:0005524">
    <property type="term" value="F:ATP binding"/>
    <property type="evidence" value="ECO:0007669"/>
    <property type="project" value="InterPro"/>
</dbReference>
<comment type="caution">
    <text evidence="2">The sequence shown here is derived from an EMBL/GenBank/DDBJ whole genome shotgun (WGS) entry which is preliminary data.</text>
</comment>